<evidence type="ECO:0000256" key="1">
    <source>
        <dbReference type="ARBA" id="ARBA00009254"/>
    </source>
</evidence>
<evidence type="ECO:0000256" key="3">
    <source>
        <dbReference type="ARBA" id="ARBA00023274"/>
    </source>
</evidence>
<dbReference type="NCBIfam" id="TIGR00012">
    <property type="entry name" value="L29"/>
    <property type="match status" value="1"/>
</dbReference>
<dbReference type="Pfam" id="PF00831">
    <property type="entry name" value="Ribosomal_L29"/>
    <property type="match status" value="1"/>
</dbReference>
<dbReference type="EMBL" id="LBWQ01000001">
    <property type="protein sequence ID" value="KKR14396.1"/>
    <property type="molecule type" value="Genomic_DNA"/>
</dbReference>
<reference evidence="7 8" key="1">
    <citation type="journal article" date="2015" name="Nature">
        <title>rRNA introns, odd ribosomes, and small enigmatic genomes across a large radiation of phyla.</title>
        <authorList>
            <person name="Brown C.T."/>
            <person name="Hug L.A."/>
            <person name="Thomas B.C."/>
            <person name="Sharon I."/>
            <person name="Castelle C.J."/>
            <person name="Singh A."/>
            <person name="Wilkins M.J."/>
            <person name="Williams K.H."/>
            <person name="Banfield J.F."/>
        </authorList>
    </citation>
    <scope>NUCLEOTIDE SEQUENCE [LARGE SCALE GENOMIC DNA]</scope>
</reference>
<keyword evidence="3 5" id="KW-0687">Ribonucleoprotein</keyword>
<keyword evidence="6" id="KW-0175">Coiled coil</keyword>
<dbReference type="InterPro" id="IPR001854">
    <property type="entry name" value="Ribosomal_uL29"/>
</dbReference>
<keyword evidence="2 5" id="KW-0689">Ribosomal protein</keyword>
<evidence type="ECO:0000256" key="6">
    <source>
        <dbReference type="SAM" id="Coils"/>
    </source>
</evidence>
<evidence type="ECO:0000256" key="2">
    <source>
        <dbReference type="ARBA" id="ARBA00022980"/>
    </source>
</evidence>
<dbReference type="HAMAP" id="MF_00374">
    <property type="entry name" value="Ribosomal_uL29"/>
    <property type="match status" value="1"/>
</dbReference>
<evidence type="ECO:0000256" key="4">
    <source>
        <dbReference type="ARBA" id="ARBA00035204"/>
    </source>
</evidence>
<dbReference type="InterPro" id="IPR018254">
    <property type="entry name" value="Ribosomal_uL29_CS"/>
</dbReference>
<dbReference type="Gene3D" id="1.10.287.310">
    <property type="match status" value="1"/>
</dbReference>
<dbReference type="Proteomes" id="UP000034690">
    <property type="component" value="Unassembled WGS sequence"/>
</dbReference>
<dbReference type="GO" id="GO:1990904">
    <property type="term" value="C:ribonucleoprotein complex"/>
    <property type="evidence" value="ECO:0007669"/>
    <property type="project" value="UniProtKB-KW"/>
</dbReference>
<evidence type="ECO:0000313" key="8">
    <source>
        <dbReference type="Proteomes" id="UP000034690"/>
    </source>
</evidence>
<dbReference type="SUPFAM" id="SSF46561">
    <property type="entry name" value="Ribosomal protein L29 (L29p)"/>
    <property type="match status" value="1"/>
</dbReference>
<evidence type="ECO:0000256" key="5">
    <source>
        <dbReference type="HAMAP-Rule" id="MF_00374"/>
    </source>
</evidence>
<dbReference type="GO" id="GO:0005840">
    <property type="term" value="C:ribosome"/>
    <property type="evidence" value="ECO:0007669"/>
    <property type="project" value="UniProtKB-KW"/>
</dbReference>
<feature type="coiled-coil region" evidence="6">
    <location>
        <begin position="32"/>
        <end position="66"/>
    </location>
</feature>
<dbReference type="PROSITE" id="PS00579">
    <property type="entry name" value="RIBOSOMAL_L29"/>
    <property type="match status" value="1"/>
</dbReference>
<dbReference type="GO" id="GO:0003735">
    <property type="term" value="F:structural constituent of ribosome"/>
    <property type="evidence" value="ECO:0007669"/>
    <property type="project" value="InterPro"/>
</dbReference>
<name>A0A0G0NNL1_9BACT</name>
<protein>
    <recommendedName>
        <fullName evidence="4 5">Large ribosomal subunit protein uL29</fullName>
    </recommendedName>
</protein>
<gene>
    <name evidence="5" type="primary">rpmC</name>
    <name evidence="7" type="ORF">UT40_C0001G0026</name>
</gene>
<accession>A0A0G0NNL1</accession>
<comment type="caution">
    <text evidence="7">The sequence shown here is derived from an EMBL/GenBank/DDBJ whole genome shotgun (WGS) entry which is preliminary data.</text>
</comment>
<dbReference type="InterPro" id="IPR036049">
    <property type="entry name" value="Ribosomal_uL29_sf"/>
</dbReference>
<sequence length="71" mass="8397">MKKKEIQDLRGKTQAELKKKAEDKRLELSKIVVNLKASKEKNLKKAKNLRRELAQILTVLREKEILERDEL</sequence>
<dbReference type="GO" id="GO:0006412">
    <property type="term" value="P:translation"/>
    <property type="evidence" value="ECO:0007669"/>
    <property type="project" value="UniProtKB-UniRule"/>
</dbReference>
<dbReference type="AlphaFoldDB" id="A0A0G0NNL1"/>
<proteinExistence type="inferred from homology"/>
<organism evidence="7 8">
    <name type="scientific">Candidatus Woesebacteria bacterium GW2011_GWA1_39_21b</name>
    <dbReference type="NCBI Taxonomy" id="1618551"/>
    <lineage>
        <taxon>Bacteria</taxon>
        <taxon>Candidatus Woeseibacteriota</taxon>
    </lineage>
</organism>
<comment type="similarity">
    <text evidence="1 5">Belongs to the universal ribosomal protein uL29 family.</text>
</comment>
<evidence type="ECO:0000313" key="7">
    <source>
        <dbReference type="EMBL" id="KKR14396.1"/>
    </source>
</evidence>